<protein>
    <submittedName>
        <fullName evidence="1">Uncharacterized protein</fullName>
    </submittedName>
</protein>
<comment type="caution">
    <text evidence="1">The sequence shown here is derived from an EMBL/GenBank/DDBJ whole genome shotgun (WGS) entry which is preliminary data.</text>
</comment>
<evidence type="ECO:0000313" key="1">
    <source>
        <dbReference type="EMBL" id="CAI2387088.1"/>
    </source>
</evidence>
<dbReference type="Proteomes" id="UP001295684">
    <property type="component" value="Unassembled WGS sequence"/>
</dbReference>
<dbReference type="AlphaFoldDB" id="A0AAD1Y8F2"/>
<keyword evidence="2" id="KW-1185">Reference proteome</keyword>
<proteinExistence type="predicted"/>
<gene>
    <name evidence="1" type="ORF">ECRASSUSDP1_LOCUS28715</name>
</gene>
<dbReference type="EMBL" id="CAMPGE010029609">
    <property type="protein sequence ID" value="CAI2387088.1"/>
    <property type="molecule type" value="Genomic_DNA"/>
</dbReference>
<evidence type="ECO:0000313" key="2">
    <source>
        <dbReference type="Proteomes" id="UP001295684"/>
    </source>
</evidence>
<organism evidence="1 2">
    <name type="scientific">Euplotes crassus</name>
    <dbReference type="NCBI Taxonomy" id="5936"/>
    <lineage>
        <taxon>Eukaryota</taxon>
        <taxon>Sar</taxon>
        <taxon>Alveolata</taxon>
        <taxon>Ciliophora</taxon>
        <taxon>Intramacronucleata</taxon>
        <taxon>Spirotrichea</taxon>
        <taxon>Hypotrichia</taxon>
        <taxon>Euplotida</taxon>
        <taxon>Euplotidae</taxon>
        <taxon>Moneuplotes</taxon>
    </lineage>
</organism>
<reference evidence="1" key="1">
    <citation type="submission" date="2023-07" db="EMBL/GenBank/DDBJ databases">
        <authorList>
            <consortium name="AG Swart"/>
            <person name="Singh M."/>
            <person name="Singh A."/>
            <person name="Seah K."/>
            <person name="Emmerich C."/>
        </authorList>
    </citation>
    <scope>NUCLEOTIDE SEQUENCE</scope>
    <source>
        <strain evidence="1">DP1</strain>
    </source>
</reference>
<sequence length="610" mass="70284">MSDQITHKNLDDVTSHKIFIQECDGVKTTTNQDVAKFSIKEMNLFNFDSFESIENVKTSQESKSGILDHVESSAFDGCYSQAYIADNTLFSNKLIEKSMLDLKNKSKKKLNSNLSKFGFSNKKIKKFQELIDEKKKNQDAYSMSRNLLRFMQSDSALHEQKSGVCFKTLNYTTSFEKKEAIKDINQYESMKDIKIEVPSLNIKAVESKKRSTSIKTQVELRAQPRVKKKTKNIFKREYSPAVEAKFNVKLPLEMPIQSMLKKINKEKKKIKKKSSYKMPLMRPIDSNKDINIILKKRMSSVTEKKSEALPTHSPTKNIEVETLTAPLKVQKIQFSQIPKRRSLKKADVKRLIKGQVLKDPKKTPDHRLLRIGTPDVKMIDIRRKECVSTCKNIQESLIGARAPQMINSGLQKFLEQSVQSQTEMDFDTNNDQISEERISDSYSPTKIREIKIKKVLIQENSPKKMCFRRKAQSKLFDIPRSKSSISKLAHGHPYFAQCEHQSKGDLKLLSAVGMQPSCHTLDNNTFLRCSKEIIDTISSCRGSCVRKNNHNKFKVARRVIKKYADRKVNNQSIVNRKVLDRLKQWSGTSYMNEFREDYSGLATELSQFNH</sequence>
<accession>A0AAD1Y8F2</accession>
<name>A0AAD1Y8F2_EUPCR</name>